<dbReference type="GO" id="GO:0005730">
    <property type="term" value="C:nucleolus"/>
    <property type="evidence" value="ECO:0007669"/>
    <property type="project" value="UniProtKB-SubCell"/>
</dbReference>
<protein>
    <submittedName>
        <fullName evidence="7">Ebp2-domain-containing protein</fullName>
    </submittedName>
</protein>
<dbReference type="STRING" id="1160509.A0A3N4IFX1"/>
<dbReference type="OrthoDB" id="443772at2759"/>
<dbReference type="AlphaFoldDB" id="A0A3N4IFX1"/>
<proteinExistence type="inferred from homology"/>
<keyword evidence="3" id="KW-0690">Ribosome biogenesis</keyword>
<evidence type="ECO:0000256" key="1">
    <source>
        <dbReference type="ARBA" id="ARBA00004604"/>
    </source>
</evidence>
<keyword evidence="8" id="KW-1185">Reference proteome</keyword>
<dbReference type="GO" id="GO:0034399">
    <property type="term" value="C:nuclear periphery"/>
    <property type="evidence" value="ECO:0007669"/>
    <property type="project" value="TreeGrafter"/>
</dbReference>
<comment type="similarity">
    <text evidence="2">Belongs to the EBP2 family.</text>
</comment>
<feature type="region of interest" description="Disordered" evidence="6">
    <location>
        <begin position="254"/>
        <end position="382"/>
    </location>
</feature>
<sequence length="382" mass="42315">MVKPKLKTVLAAEKGVDFKQQRINKQRKLAEKKKAQKKQTSQEPEDDTDSEDPEVEDQDDVPPALVPADAEVKKSKKKAAATEEDKKEAEGEWEDEESEEEDEDEEDEEEEEDDDESDAASVALSDISELDADVIPHQTLTINNTAALTAALARIETPKGPFSLVQRLTGPCPNLPKDIHDDLARELSFYQQALAAAKTARDLLRKEKVPFTRPTDYFAEMVKSDEHMGQVKGRLLEIAANKKAAQDARKMRDAKKFGKKVQQEKLASREQEKKKMLERVESLKRKRGTDDVGAADGAEFDVALEEAISGKDSKHNPNAKRAKRDAKYGHGGKKKRAKSNTFESTSDMTGFSAKAMKAKGPTGVKKGGKKRLGKSKRAGGKK</sequence>
<feature type="compositionally biased region" description="Basic residues" evidence="6">
    <location>
        <begin position="317"/>
        <end position="338"/>
    </location>
</feature>
<dbReference type="GO" id="GO:0030687">
    <property type="term" value="C:preribosome, large subunit precursor"/>
    <property type="evidence" value="ECO:0007669"/>
    <property type="project" value="TreeGrafter"/>
</dbReference>
<dbReference type="Pfam" id="PF05890">
    <property type="entry name" value="Ebp2"/>
    <property type="match status" value="1"/>
</dbReference>
<accession>A0A3N4IFX1</accession>
<evidence type="ECO:0000256" key="2">
    <source>
        <dbReference type="ARBA" id="ARBA00007336"/>
    </source>
</evidence>
<dbReference type="PANTHER" id="PTHR13028:SF0">
    <property type="entry name" value="RRNA-PROCESSING PROTEIN EBP2-RELATED"/>
    <property type="match status" value="1"/>
</dbReference>
<dbReference type="GO" id="GO:0006364">
    <property type="term" value="P:rRNA processing"/>
    <property type="evidence" value="ECO:0007669"/>
    <property type="project" value="TreeGrafter"/>
</dbReference>
<evidence type="ECO:0000256" key="6">
    <source>
        <dbReference type="SAM" id="MobiDB-lite"/>
    </source>
</evidence>
<feature type="compositionally biased region" description="Acidic residues" evidence="6">
    <location>
        <begin position="91"/>
        <end position="118"/>
    </location>
</feature>
<feature type="compositionally biased region" description="Basic and acidic residues" evidence="6">
    <location>
        <begin position="80"/>
        <end position="90"/>
    </location>
</feature>
<dbReference type="GO" id="GO:0042273">
    <property type="term" value="P:ribosomal large subunit biogenesis"/>
    <property type="evidence" value="ECO:0007669"/>
    <property type="project" value="TreeGrafter"/>
</dbReference>
<evidence type="ECO:0000313" key="8">
    <source>
        <dbReference type="Proteomes" id="UP000275078"/>
    </source>
</evidence>
<feature type="region of interest" description="Disordered" evidence="6">
    <location>
        <begin position="13"/>
        <end position="130"/>
    </location>
</feature>
<reference evidence="7 8" key="1">
    <citation type="journal article" date="2018" name="Nat. Ecol. Evol.">
        <title>Pezizomycetes genomes reveal the molecular basis of ectomycorrhizal truffle lifestyle.</title>
        <authorList>
            <person name="Murat C."/>
            <person name="Payen T."/>
            <person name="Noel B."/>
            <person name="Kuo A."/>
            <person name="Morin E."/>
            <person name="Chen J."/>
            <person name="Kohler A."/>
            <person name="Krizsan K."/>
            <person name="Balestrini R."/>
            <person name="Da Silva C."/>
            <person name="Montanini B."/>
            <person name="Hainaut M."/>
            <person name="Levati E."/>
            <person name="Barry K.W."/>
            <person name="Belfiori B."/>
            <person name="Cichocki N."/>
            <person name="Clum A."/>
            <person name="Dockter R.B."/>
            <person name="Fauchery L."/>
            <person name="Guy J."/>
            <person name="Iotti M."/>
            <person name="Le Tacon F."/>
            <person name="Lindquist E.A."/>
            <person name="Lipzen A."/>
            <person name="Malagnac F."/>
            <person name="Mello A."/>
            <person name="Molinier V."/>
            <person name="Miyauchi S."/>
            <person name="Poulain J."/>
            <person name="Riccioni C."/>
            <person name="Rubini A."/>
            <person name="Sitrit Y."/>
            <person name="Splivallo R."/>
            <person name="Traeger S."/>
            <person name="Wang M."/>
            <person name="Zifcakova L."/>
            <person name="Wipf D."/>
            <person name="Zambonelli A."/>
            <person name="Paolocci F."/>
            <person name="Nowrousian M."/>
            <person name="Ottonello S."/>
            <person name="Baldrian P."/>
            <person name="Spatafora J.W."/>
            <person name="Henrissat B."/>
            <person name="Nagy L.G."/>
            <person name="Aury J.M."/>
            <person name="Wincker P."/>
            <person name="Grigoriev I.V."/>
            <person name="Bonfante P."/>
            <person name="Martin F.M."/>
        </authorList>
    </citation>
    <scope>NUCLEOTIDE SEQUENCE [LARGE SCALE GENOMIC DNA]</scope>
    <source>
        <strain evidence="7 8">RN42</strain>
    </source>
</reference>
<evidence type="ECO:0000256" key="5">
    <source>
        <dbReference type="ARBA" id="ARBA00023242"/>
    </source>
</evidence>
<dbReference type="PANTHER" id="PTHR13028">
    <property type="entry name" value="RRNA PROCESSING PROTEIN EBNA1-BINDING PROTEIN-RELATED"/>
    <property type="match status" value="1"/>
</dbReference>
<comment type="subcellular location">
    <subcellularLocation>
        <location evidence="1">Nucleus</location>
        <location evidence="1">Nucleolus</location>
    </subcellularLocation>
</comment>
<keyword evidence="4" id="KW-0175">Coiled coil</keyword>
<feature type="compositionally biased region" description="Basic and acidic residues" evidence="6">
    <location>
        <begin position="254"/>
        <end position="283"/>
    </location>
</feature>
<dbReference type="InterPro" id="IPR008610">
    <property type="entry name" value="Ebp2"/>
</dbReference>
<evidence type="ECO:0000256" key="3">
    <source>
        <dbReference type="ARBA" id="ARBA00022517"/>
    </source>
</evidence>
<keyword evidence="5" id="KW-0539">Nucleus</keyword>
<name>A0A3N4IFX1_ASCIM</name>
<dbReference type="EMBL" id="ML119659">
    <property type="protein sequence ID" value="RPA84337.1"/>
    <property type="molecule type" value="Genomic_DNA"/>
</dbReference>
<feature type="compositionally biased region" description="Basic residues" evidence="6">
    <location>
        <begin position="366"/>
        <end position="382"/>
    </location>
</feature>
<dbReference type="Proteomes" id="UP000275078">
    <property type="component" value="Unassembled WGS sequence"/>
</dbReference>
<feature type="compositionally biased region" description="Polar residues" evidence="6">
    <location>
        <begin position="339"/>
        <end position="349"/>
    </location>
</feature>
<feature type="compositionally biased region" description="Acidic residues" evidence="6">
    <location>
        <begin position="43"/>
        <end position="60"/>
    </location>
</feature>
<gene>
    <name evidence="7" type="ORF">BJ508DRAFT_412738</name>
</gene>
<evidence type="ECO:0000313" key="7">
    <source>
        <dbReference type="EMBL" id="RPA84337.1"/>
    </source>
</evidence>
<organism evidence="7 8">
    <name type="scientific">Ascobolus immersus RN42</name>
    <dbReference type="NCBI Taxonomy" id="1160509"/>
    <lineage>
        <taxon>Eukaryota</taxon>
        <taxon>Fungi</taxon>
        <taxon>Dikarya</taxon>
        <taxon>Ascomycota</taxon>
        <taxon>Pezizomycotina</taxon>
        <taxon>Pezizomycetes</taxon>
        <taxon>Pezizales</taxon>
        <taxon>Ascobolaceae</taxon>
        <taxon>Ascobolus</taxon>
    </lineage>
</organism>
<evidence type="ECO:0000256" key="4">
    <source>
        <dbReference type="ARBA" id="ARBA00023054"/>
    </source>
</evidence>